<reference evidence="1 2" key="1">
    <citation type="submission" date="2020-08" db="EMBL/GenBank/DDBJ databases">
        <title>Genomic Encyclopedia of Type Strains, Phase III (KMG-III): the genomes of soil and plant-associated and newly described type strains.</title>
        <authorList>
            <person name="Whitman W."/>
        </authorList>
    </citation>
    <scope>NUCLEOTIDE SEQUENCE [LARGE SCALE GENOMIC DNA]</scope>
    <source>
        <strain evidence="1 2">CECT 8075</strain>
    </source>
</reference>
<gene>
    <name evidence="1" type="ORF">FHS27_004813</name>
</gene>
<evidence type="ECO:0000313" key="1">
    <source>
        <dbReference type="EMBL" id="MBB3208979.1"/>
    </source>
</evidence>
<dbReference type="Proteomes" id="UP000536179">
    <property type="component" value="Unassembled WGS sequence"/>
</dbReference>
<keyword evidence="2" id="KW-1185">Reference proteome</keyword>
<protein>
    <submittedName>
        <fullName evidence="1">Uncharacterized protein</fullName>
    </submittedName>
</protein>
<name>A0A7W5E2F3_9BACT</name>
<accession>A0A7W5E2F3</accession>
<dbReference type="AlphaFoldDB" id="A0A7W5E2F3"/>
<sequence>MPTQNFKSSAVGVLALSLTLTCFIGCGDNPADVQPNLDENDPRLIESDEVINFVPEGMSKEDAALYN</sequence>
<dbReference type="RefSeq" id="WP_184307253.1">
    <property type="nucleotide sequence ID" value="NZ_JACHXU010000019.1"/>
</dbReference>
<proteinExistence type="predicted"/>
<evidence type="ECO:0000313" key="2">
    <source>
        <dbReference type="Proteomes" id="UP000536179"/>
    </source>
</evidence>
<dbReference type="EMBL" id="JACHXU010000019">
    <property type="protein sequence ID" value="MBB3208979.1"/>
    <property type="molecule type" value="Genomic_DNA"/>
</dbReference>
<organism evidence="1 2">
    <name type="scientific">Aporhodopirellula rubra</name>
    <dbReference type="NCBI Taxonomy" id="980271"/>
    <lineage>
        <taxon>Bacteria</taxon>
        <taxon>Pseudomonadati</taxon>
        <taxon>Planctomycetota</taxon>
        <taxon>Planctomycetia</taxon>
        <taxon>Pirellulales</taxon>
        <taxon>Pirellulaceae</taxon>
        <taxon>Aporhodopirellula</taxon>
    </lineage>
</organism>
<comment type="caution">
    <text evidence="1">The sequence shown here is derived from an EMBL/GenBank/DDBJ whole genome shotgun (WGS) entry which is preliminary data.</text>
</comment>